<evidence type="ECO:0000313" key="2">
    <source>
        <dbReference type="EMBL" id="KGO51203.1"/>
    </source>
</evidence>
<feature type="transmembrane region" description="Helical" evidence="1">
    <location>
        <begin position="39"/>
        <end position="56"/>
    </location>
</feature>
<dbReference type="GeneID" id="27675935"/>
<comment type="caution">
    <text evidence="2">The sequence shown here is derived from an EMBL/GenBank/DDBJ whole genome shotgun (WGS) entry which is preliminary data.</text>
</comment>
<reference evidence="2 3" key="1">
    <citation type="journal article" date="2015" name="Mol. Plant Microbe Interact.">
        <title>Genome, transcriptome, and functional analyses of Penicillium expansum provide new insights into secondary metabolism and pathogenicity.</title>
        <authorList>
            <person name="Ballester A.R."/>
            <person name="Marcet-Houben M."/>
            <person name="Levin E."/>
            <person name="Sela N."/>
            <person name="Selma-Lazaro C."/>
            <person name="Carmona L."/>
            <person name="Wisniewski M."/>
            <person name="Droby S."/>
            <person name="Gonzalez-Candelas L."/>
            <person name="Gabaldon T."/>
        </authorList>
    </citation>
    <scope>NUCLEOTIDE SEQUENCE [LARGE SCALE GENOMIC DNA]</scope>
    <source>
        <strain evidence="2 3">MD-8</strain>
    </source>
</reference>
<organism evidence="2 3">
    <name type="scientific">Penicillium expansum</name>
    <name type="common">Blue mold rot fungus</name>
    <dbReference type="NCBI Taxonomy" id="27334"/>
    <lineage>
        <taxon>Eukaryota</taxon>
        <taxon>Fungi</taxon>
        <taxon>Dikarya</taxon>
        <taxon>Ascomycota</taxon>
        <taxon>Pezizomycotina</taxon>
        <taxon>Eurotiomycetes</taxon>
        <taxon>Eurotiomycetidae</taxon>
        <taxon>Eurotiales</taxon>
        <taxon>Aspergillaceae</taxon>
        <taxon>Penicillium</taxon>
    </lineage>
</organism>
<name>A0A0A2J0I6_PENEN</name>
<dbReference type="RefSeq" id="XP_016594204.1">
    <property type="nucleotide sequence ID" value="XM_016740516.1"/>
</dbReference>
<dbReference type="Proteomes" id="UP000030143">
    <property type="component" value="Unassembled WGS sequence"/>
</dbReference>
<protein>
    <submittedName>
        <fullName evidence="2">Uncharacterized protein</fullName>
    </submittedName>
</protein>
<dbReference type="AlphaFoldDB" id="A0A0A2J0I6"/>
<keyword evidence="1" id="KW-0812">Transmembrane</keyword>
<keyword evidence="3" id="KW-1185">Reference proteome</keyword>
<sequence>MRNSMSFPRLNYTRASRATALISLPYVHLSIFTVSYSKAHYSILCILSSILFYVHIDGSDIFFYLTVRFTFFIFKYQSVLDFKSIPRSLPFHLCPGD</sequence>
<dbReference type="VEuPathDB" id="FungiDB:PEXP_008620"/>
<evidence type="ECO:0000256" key="1">
    <source>
        <dbReference type="SAM" id="Phobius"/>
    </source>
</evidence>
<gene>
    <name evidence="2" type="ORF">PEX2_032410</name>
</gene>
<dbReference type="EMBL" id="JQFZ01000303">
    <property type="protein sequence ID" value="KGO51203.1"/>
    <property type="molecule type" value="Genomic_DNA"/>
</dbReference>
<accession>A0A0A2J0I6</accession>
<keyword evidence="1" id="KW-1133">Transmembrane helix</keyword>
<dbReference type="HOGENOM" id="CLU_2347388_0_0_1"/>
<evidence type="ECO:0000313" key="3">
    <source>
        <dbReference type="Proteomes" id="UP000030143"/>
    </source>
</evidence>
<keyword evidence="1" id="KW-0472">Membrane</keyword>
<proteinExistence type="predicted"/>